<dbReference type="GO" id="GO:0055085">
    <property type="term" value="P:transmembrane transport"/>
    <property type="evidence" value="ECO:0007669"/>
    <property type="project" value="InterPro"/>
</dbReference>
<comment type="subcellular location">
    <subcellularLocation>
        <location evidence="1 7">Cell membrane</location>
        <topology evidence="1 7">Multi-pass membrane protein</topology>
    </subcellularLocation>
</comment>
<name>A0A917E1B7_9BACL</name>
<feature type="transmembrane region" description="Helical" evidence="7">
    <location>
        <begin position="180"/>
        <end position="202"/>
    </location>
</feature>
<dbReference type="Pfam" id="PF00528">
    <property type="entry name" value="BPD_transp_1"/>
    <property type="match status" value="1"/>
</dbReference>
<dbReference type="EMBL" id="BMHP01000005">
    <property type="protein sequence ID" value="GGD91592.1"/>
    <property type="molecule type" value="Genomic_DNA"/>
</dbReference>
<comment type="caution">
    <text evidence="9">The sequence shown here is derived from an EMBL/GenBank/DDBJ whole genome shotgun (WGS) entry which is preliminary data.</text>
</comment>
<feature type="domain" description="ABC transmembrane type-1" evidence="8">
    <location>
        <begin position="68"/>
        <end position="261"/>
    </location>
</feature>
<dbReference type="CDD" id="cd06261">
    <property type="entry name" value="TM_PBP2"/>
    <property type="match status" value="1"/>
</dbReference>
<organism evidence="9 10">
    <name type="scientific">Paenibacillus nasutitermitis</name>
    <dbReference type="NCBI Taxonomy" id="1652958"/>
    <lineage>
        <taxon>Bacteria</taxon>
        <taxon>Bacillati</taxon>
        <taxon>Bacillota</taxon>
        <taxon>Bacilli</taxon>
        <taxon>Bacillales</taxon>
        <taxon>Paenibacillaceae</taxon>
        <taxon>Paenibacillus</taxon>
    </lineage>
</organism>
<proteinExistence type="inferred from homology"/>
<keyword evidence="6 7" id="KW-0472">Membrane</keyword>
<feature type="transmembrane region" description="Helical" evidence="7">
    <location>
        <begin position="240"/>
        <end position="261"/>
    </location>
</feature>
<evidence type="ECO:0000256" key="6">
    <source>
        <dbReference type="ARBA" id="ARBA00023136"/>
    </source>
</evidence>
<reference evidence="9" key="1">
    <citation type="journal article" date="2014" name="Int. J. Syst. Evol. Microbiol.">
        <title>Complete genome sequence of Corynebacterium casei LMG S-19264T (=DSM 44701T), isolated from a smear-ripened cheese.</title>
        <authorList>
            <consortium name="US DOE Joint Genome Institute (JGI-PGF)"/>
            <person name="Walter F."/>
            <person name="Albersmeier A."/>
            <person name="Kalinowski J."/>
            <person name="Ruckert C."/>
        </authorList>
    </citation>
    <scope>NUCLEOTIDE SEQUENCE</scope>
    <source>
        <strain evidence="9">CGMCC 1.15178</strain>
    </source>
</reference>
<feature type="transmembrane region" description="Helical" evidence="7">
    <location>
        <begin position="106"/>
        <end position="130"/>
    </location>
</feature>
<feature type="transmembrane region" description="Helical" evidence="7">
    <location>
        <begin position="136"/>
        <end position="159"/>
    </location>
</feature>
<protein>
    <submittedName>
        <fullName evidence="9">Sugar ABC transporter permease</fullName>
    </submittedName>
</protein>
<feature type="transmembrane region" description="Helical" evidence="7">
    <location>
        <begin position="9"/>
        <end position="31"/>
    </location>
</feature>
<evidence type="ECO:0000256" key="2">
    <source>
        <dbReference type="ARBA" id="ARBA00022448"/>
    </source>
</evidence>
<evidence type="ECO:0000256" key="3">
    <source>
        <dbReference type="ARBA" id="ARBA00022475"/>
    </source>
</evidence>
<gene>
    <name evidence="9" type="ORF">GCM10010911_57910</name>
</gene>
<dbReference type="InterPro" id="IPR000515">
    <property type="entry name" value="MetI-like"/>
</dbReference>
<accession>A0A917E1B7</accession>
<evidence type="ECO:0000256" key="1">
    <source>
        <dbReference type="ARBA" id="ARBA00004651"/>
    </source>
</evidence>
<dbReference type="RefSeq" id="WP_188997552.1">
    <property type="nucleotide sequence ID" value="NZ_BMHP01000005.1"/>
</dbReference>
<keyword evidence="2 7" id="KW-0813">Transport</keyword>
<comment type="similarity">
    <text evidence="7">Belongs to the binding-protein-dependent transport system permease family.</text>
</comment>
<feature type="transmembrane region" description="Helical" evidence="7">
    <location>
        <begin position="72"/>
        <end position="94"/>
    </location>
</feature>
<dbReference type="AlphaFoldDB" id="A0A917E1B7"/>
<evidence type="ECO:0000259" key="8">
    <source>
        <dbReference type="PROSITE" id="PS50928"/>
    </source>
</evidence>
<evidence type="ECO:0000313" key="10">
    <source>
        <dbReference type="Proteomes" id="UP000612456"/>
    </source>
</evidence>
<dbReference type="GO" id="GO:0005886">
    <property type="term" value="C:plasma membrane"/>
    <property type="evidence" value="ECO:0007669"/>
    <property type="project" value="UniProtKB-SubCell"/>
</dbReference>
<evidence type="ECO:0000256" key="4">
    <source>
        <dbReference type="ARBA" id="ARBA00022692"/>
    </source>
</evidence>
<reference evidence="9" key="2">
    <citation type="submission" date="2020-09" db="EMBL/GenBank/DDBJ databases">
        <authorList>
            <person name="Sun Q."/>
            <person name="Zhou Y."/>
        </authorList>
    </citation>
    <scope>NUCLEOTIDE SEQUENCE</scope>
    <source>
        <strain evidence="9">CGMCC 1.15178</strain>
    </source>
</reference>
<evidence type="ECO:0000256" key="7">
    <source>
        <dbReference type="RuleBase" id="RU363032"/>
    </source>
</evidence>
<dbReference type="PANTHER" id="PTHR43744">
    <property type="entry name" value="ABC TRANSPORTER PERMEASE PROTEIN MG189-RELATED-RELATED"/>
    <property type="match status" value="1"/>
</dbReference>
<dbReference type="InterPro" id="IPR035906">
    <property type="entry name" value="MetI-like_sf"/>
</dbReference>
<dbReference type="PROSITE" id="PS50928">
    <property type="entry name" value="ABC_TM1"/>
    <property type="match status" value="1"/>
</dbReference>
<keyword evidence="10" id="KW-1185">Reference proteome</keyword>
<dbReference type="Proteomes" id="UP000612456">
    <property type="component" value="Unassembled WGS sequence"/>
</dbReference>
<dbReference type="Gene3D" id="1.10.3720.10">
    <property type="entry name" value="MetI-like"/>
    <property type="match status" value="1"/>
</dbReference>
<keyword evidence="4 7" id="KW-0812">Transmembrane</keyword>
<keyword evidence="5 7" id="KW-1133">Transmembrane helix</keyword>
<dbReference type="SUPFAM" id="SSF161098">
    <property type="entry name" value="MetI-like"/>
    <property type="match status" value="1"/>
</dbReference>
<sequence>MKNKKSIRVVAYIPLVFWLLFTLVLFGYTFLASFSTTREIFTNRLLHSGFHFSNYTNLFELESIGRYFLNSVIYTTAACFGIVAVAAPAAYILGRVTFRGKKLVDTMFVSALSIPGLLISIPLFSLFVSLKLTGSILTLILIYIFVNVPFGVFLLTGFFSSIPKELEESAAIDGCGPIKAFIRIIMPIAQPGILTLTIFNFMSVWNDYFFALIFANNDKTHTLALALQSIVNGYTNSGNYAGIFAASMIVFLPTFILYLFVSGKIVSGITIGSVKG</sequence>
<evidence type="ECO:0000256" key="5">
    <source>
        <dbReference type="ARBA" id="ARBA00022989"/>
    </source>
</evidence>
<keyword evidence="3" id="KW-1003">Cell membrane</keyword>
<evidence type="ECO:0000313" key="9">
    <source>
        <dbReference type="EMBL" id="GGD91592.1"/>
    </source>
</evidence>
<dbReference type="PANTHER" id="PTHR43744:SF8">
    <property type="entry name" value="SN-GLYCEROL-3-PHOSPHATE TRANSPORT SYSTEM PERMEASE PROTEIN UGPE"/>
    <property type="match status" value="1"/>
</dbReference>